<dbReference type="SUPFAM" id="SSF53756">
    <property type="entry name" value="UDP-Glycosyltransferase/glycogen phosphorylase"/>
    <property type="match status" value="1"/>
</dbReference>
<dbReference type="Pfam" id="PF13579">
    <property type="entry name" value="Glyco_trans_4_4"/>
    <property type="match status" value="1"/>
</dbReference>
<evidence type="ECO:0000259" key="1">
    <source>
        <dbReference type="Pfam" id="PF13579"/>
    </source>
</evidence>
<evidence type="ECO:0000313" key="3">
    <source>
        <dbReference type="Proteomes" id="UP000584325"/>
    </source>
</evidence>
<dbReference type="PANTHER" id="PTHR45947">
    <property type="entry name" value="SULFOQUINOVOSYL TRANSFERASE SQD2"/>
    <property type="match status" value="1"/>
</dbReference>
<dbReference type="Gene3D" id="3.40.50.2000">
    <property type="entry name" value="Glycogen Phosphorylase B"/>
    <property type="match status" value="2"/>
</dbReference>
<dbReference type="GO" id="GO:0016758">
    <property type="term" value="F:hexosyltransferase activity"/>
    <property type="evidence" value="ECO:0007669"/>
    <property type="project" value="TreeGrafter"/>
</dbReference>
<dbReference type="InterPro" id="IPR024004">
    <property type="entry name" value="PEP-CTERM/XrtA_GlycosylTrfase"/>
</dbReference>
<dbReference type="Pfam" id="PF13692">
    <property type="entry name" value="Glyco_trans_1_4"/>
    <property type="match status" value="1"/>
</dbReference>
<dbReference type="InterPro" id="IPR050194">
    <property type="entry name" value="Glycosyltransferase_grp1"/>
</dbReference>
<dbReference type="PANTHER" id="PTHR45947:SF3">
    <property type="entry name" value="SULFOQUINOVOSYL TRANSFERASE SQD2"/>
    <property type="match status" value="1"/>
</dbReference>
<evidence type="ECO:0000313" key="2">
    <source>
        <dbReference type="EMBL" id="MBB3223805.1"/>
    </source>
</evidence>
<accession>A0A7W5EGH6</accession>
<proteinExistence type="predicted"/>
<gene>
    <name evidence="2" type="ORF">FHS02_004658</name>
</gene>
<comment type="caution">
    <text evidence="2">The sequence shown here is derived from an EMBL/GenBank/DDBJ whole genome shotgun (WGS) entry which is preliminary data.</text>
</comment>
<dbReference type="EMBL" id="JACHXS010000010">
    <property type="protein sequence ID" value="MBB3223805.1"/>
    <property type="molecule type" value="Genomic_DNA"/>
</dbReference>
<dbReference type="Proteomes" id="UP000584325">
    <property type="component" value="Unassembled WGS sequence"/>
</dbReference>
<dbReference type="InterPro" id="IPR028098">
    <property type="entry name" value="Glyco_trans_4-like_N"/>
</dbReference>
<keyword evidence="2" id="KW-0808">Transferase</keyword>
<protein>
    <submittedName>
        <fullName evidence="2">PEP-CTERM/exosortase A-associated glycosyltransferase</fullName>
    </submittedName>
</protein>
<dbReference type="NCBIfam" id="TIGR04063">
    <property type="entry name" value="stp3"/>
    <property type="match status" value="1"/>
</dbReference>
<reference evidence="2 3" key="1">
    <citation type="submission" date="2020-08" db="EMBL/GenBank/DDBJ databases">
        <title>Genomic Encyclopedia of Type Strains, Phase III (KMG-III): the genomes of soil and plant-associated and newly described type strains.</title>
        <authorList>
            <person name="Whitman W."/>
        </authorList>
    </citation>
    <scope>NUCLEOTIDE SEQUENCE [LARGE SCALE GENOMIC DNA]</scope>
    <source>
        <strain evidence="2 3">CECT 7753</strain>
    </source>
</reference>
<feature type="domain" description="Glycosyltransferase subfamily 4-like N-terminal" evidence="1">
    <location>
        <begin position="29"/>
        <end position="207"/>
    </location>
</feature>
<name>A0A7W5EGH6_9BURK</name>
<sequence>MGTSDIDSIAARPLKILHVLDHSIPLHSGYTFRTRSILQEQRALGWDTHHITSPKHAAANGGNGDTHETVDGLRFFRTEPAHGMLSRMPVLNQLAVIDRLAARLLQVALDVKPDILHAHSPALNAVAALLVGRKLGIPVVYEIRAFWEDAAVDHGTSKEWGMRYRLTRAMETWALKRVDAATTICEGLRNEIVGRGIPAQKVEVIPNAVDIGDFSVSGTRDEVLARELGLDGKTVLGFIGSFYAYEGLNVLLDAVPAMLAQRPELRVLLVGGGPQDAALRTQADVLGIGAQVIFTGRVPHTEVQRYYNLVDVLCYPRLKMRLTDLVTPLKPLEAMAQGRLLAASDVGGHRELIEDGRTGVLFAAGDAAALAKRVLALLAAPEQWPALKQQGRRFVESERNWAASVARYRKVYGKLVTGERK</sequence>
<organism evidence="2 3">
    <name type="scientific">Pseudoduganella umbonata</name>
    <dbReference type="NCBI Taxonomy" id="864828"/>
    <lineage>
        <taxon>Bacteria</taxon>
        <taxon>Pseudomonadati</taxon>
        <taxon>Pseudomonadota</taxon>
        <taxon>Betaproteobacteria</taxon>
        <taxon>Burkholderiales</taxon>
        <taxon>Oxalobacteraceae</taxon>
        <taxon>Telluria group</taxon>
        <taxon>Pseudoduganella</taxon>
    </lineage>
</organism>
<dbReference type="AlphaFoldDB" id="A0A7W5EGH6"/>
<dbReference type="CDD" id="cd03794">
    <property type="entry name" value="GT4_WbuB-like"/>
    <property type="match status" value="1"/>
</dbReference>